<reference evidence="2" key="1">
    <citation type="submission" date="2017-08" db="EMBL/GenBank/DDBJ databases">
        <authorList>
            <person name="Varghese N."/>
            <person name="Submissions S."/>
        </authorList>
    </citation>
    <scope>NUCLEOTIDE SEQUENCE [LARGE SCALE GENOMIC DNA]</scope>
    <source>
        <strain evidence="2">JC22</strain>
    </source>
</reference>
<sequence length="233" mass="27749">MLQFVISKEKYSLCLVNPSKEDVQDVYLKYFGHRVDRNIYYEFEPIQMYIDTLYGESYAILEESNSSNLDTTFQYEVLFVREEGVVFKKFLRKKLENIITLDSHPLFTTSVWKIEETTSEYIDVEDIIQIVAHDIYASKAPIQDNIYQQLIRRSDLFEEFFDNLYLEMDSYYRGEKCNSLKKWEFANFIESEYGIQLEHSEGSEIILANCVALMMKLQIPLPKMAEYFMEYII</sequence>
<evidence type="ECO:0000313" key="2">
    <source>
        <dbReference type="Proteomes" id="UP000219636"/>
    </source>
</evidence>
<protein>
    <submittedName>
        <fullName evidence="1">Uncharacterized protein</fullName>
    </submittedName>
</protein>
<name>A0A285TLE1_9BACL</name>
<dbReference type="Proteomes" id="UP000219636">
    <property type="component" value="Unassembled WGS sequence"/>
</dbReference>
<gene>
    <name evidence="1" type="ORF">SAMN05880501_11595</name>
</gene>
<dbReference type="RefSeq" id="WP_097074920.1">
    <property type="nucleotide sequence ID" value="NZ_OBMQ01000015.1"/>
</dbReference>
<organism evidence="1 2">
    <name type="scientific">Ureibacillus xyleni</name>
    <dbReference type="NCBI Taxonomy" id="614648"/>
    <lineage>
        <taxon>Bacteria</taxon>
        <taxon>Bacillati</taxon>
        <taxon>Bacillota</taxon>
        <taxon>Bacilli</taxon>
        <taxon>Bacillales</taxon>
        <taxon>Caryophanaceae</taxon>
        <taxon>Ureibacillus</taxon>
    </lineage>
</organism>
<dbReference type="AlphaFoldDB" id="A0A285TLE1"/>
<evidence type="ECO:0000313" key="1">
    <source>
        <dbReference type="EMBL" id="SOC23512.1"/>
    </source>
</evidence>
<dbReference type="OrthoDB" id="2731866at2"/>
<keyword evidence="2" id="KW-1185">Reference proteome</keyword>
<proteinExistence type="predicted"/>
<dbReference type="EMBL" id="OBMQ01000015">
    <property type="protein sequence ID" value="SOC23512.1"/>
    <property type="molecule type" value="Genomic_DNA"/>
</dbReference>
<accession>A0A285TLE1</accession>